<feature type="region of interest" description="Disordered" evidence="3">
    <location>
        <begin position="415"/>
        <end position="436"/>
    </location>
</feature>
<evidence type="ECO:0000256" key="1">
    <source>
        <dbReference type="ARBA" id="ARBA00022705"/>
    </source>
</evidence>
<dbReference type="GO" id="GO:0003677">
    <property type="term" value="F:DNA binding"/>
    <property type="evidence" value="ECO:0007669"/>
    <property type="project" value="UniProtKB-KW"/>
</dbReference>
<accession>A0A6J5RCP5</accession>
<dbReference type="SUPFAM" id="SSF52540">
    <property type="entry name" value="P-loop containing nucleoside triphosphate hydrolases"/>
    <property type="match status" value="1"/>
</dbReference>
<dbReference type="InterPro" id="IPR027417">
    <property type="entry name" value="P-loop_NTPase"/>
</dbReference>
<dbReference type="GO" id="GO:0006260">
    <property type="term" value="P:DNA replication"/>
    <property type="evidence" value="ECO:0007669"/>
    <property type="project" value="UniProtKB-KW"/>
</dbReference>
<sequence length="436" mass="47694">MHPPANLDAERYLLGCLIRDGLALPPGLTPSNFFEPKHQEVAAALVNLEALGIVPDEVTVTTHLRDNSATADHITVADLSTSVGFSVLNAAWADQIATTYRLRRLAGVNLRIAEAAADPSTDPDALMAFAEGELKSIVGHTKPKSGPARMPIESLLAFDRKADPFNLIGNRWLCRGSSLVLAGQAGTGKSALLMQACLSWTLGLDFFGIKVERPLRSLVIQAENDLGDMAESFQDICNGLHFDQAQRDDIADRLAIYRESVATGQDFGKVLRRLIAEHRAEIVFADPLMAYAGCDLSETSEASEFLRHVIQPILNETGVILVFMHHTGKPKSKADTDGQTTADLAYQMFGSSEITNWAREVATLVRCQGDEPIYRLALTKRRGRAGLKDIDGYLTGQIYIRHSPVQGEIRWVRCSAPQPPTEDANPRPAKASPRRY</sequence>
<keyword evidence="2" id="KW-0238">DNA-binding</keyword>
<dbReference type="InterPro" id="IPR007693">
    <property type="entry name" value="DNA_helicase_DnaB-like_N"/>
</dbReference>
<dbReference type="Pfam" id="PF13481">
    <property type="entry name" value="AAA_25"/>
    <property type="match status" value="1"/>
</dbReference>
<keyword evidence="5" id="KW-0378">Hydrolase</keyword>
<name>A0A6J5RCP5_9CAUD</name>
<dbReference type="GO" id="GO:0005524">
    <property type="term" value="F:ATP binding"/>
    <property type="evidence" value="ECO:0007669"/>
    <property type="project" value="InterPro"/>
</dbReference>
<dbReference type="PANTHER" id="PTHR30153">
    <property type="entry name" value="REPLICATIVE DNA HELICASE DNAB"/>
    <property type="match status" value="1"/>
</dbReference>
<reference evidence="5" key="1">
    <citation type="submission" date="2020-05" db="EMBL/GenBank/DDBJ databases">
        <authorList>
            <person name="Chiriac C."/>
            <person name="Salcher M."/>
            <person name="Ghai R."/>
            <person name="Kavagutti S V."/>
        </authorList>
    </citation>
    <scope>NUCLEOTIDE SEQUENCE</scope>
</reference>
<proteinExistence type="predicted"/>
<keyword evidence="5" id="KW-0067">ATP-binding</keyword>
<evidence type="ECO:0000313" key="5">
    <source>
        <dbReference type="EMBL" id="CAB4192157.1"/>
    </source>
</evidence>
<protein>
    <submittedName>
        <fullName evidence="5">DNA helicase, DnaB-like, N-terminal</fullName>
    </submittedName>
</protein>
<evidence type="ECO:0000256" key="3">
    <source>
        <dbReference type="SAM" id="MobiDB-lite"/>
    </source>
</evidence>
<dbReference type="InterPro" id="IPR016136">
    <property type="entry name" value="DNA_helicase_N/primase_C"/>
</dbReference>
<gene>
    <name evidence="5" type="ORF">UFOVP1233_13</name>
</gene>
<dbReference type="InterPro" id="IPR036185">
    <property type="entry name" value="DNA_heli_DnaB-like_N_sf"/>
</dbReference>
<evidence type="ECO:0000256" key="2">
    <source>
        <dbReference type="ARBA" id="ARBA00023125"/>
    </source>
</evidence>
<keyword evidence="5" id="KW-0547">Nucleotide-binding</keyword>
<organism evidence="5">
    <name type="scientific">uncultured Caudovirales phage</name>
    <dbReference type="NCBI Taxonomy" id="2100421"/>
    <lineage>
        <taxon>Viruses</taxon>
        <taxon>Duplodnaviria</taxon>
        <taxon>Heunggongvirae</taxon>
        <taxon>Uroviricota</taxon>
        <taxon>Caudoviricetes</taxon>
        <taxon>Peduoviridae</taxon>
        <taxon>Maltschvirus</taxon>
        <taxon>Maltschvirus maltsch</taxon>
    </lineage>
</organism>
<evidence type="ECO:0000259" key="4">
    <source>
        <dbReference type="Pfam" id="PF00772"/>
    </source>
</evidence>
<dbReference type="Pfam" id="PF00772">
    <property type="entry name" value="DnaB"/>
    <property type="match status" value="1"/>
</dbReference>
<dbReference type="PANTHER" id="PTHR30153:SF2">
    <property type="entry name" value="REPLICATIVE DNA HELICASE"/>
    <property type="match status" value="1"/>
</dbReference>
<dbReference type="SUPFAM" id="SSF48024">
    <property type="entry name" value="N-terminal domain of DnaB helicase"/>
    <property type="match status" value="1"/>
</dbReference>
<dbReference type="EMBL" id="LR797187">
    <property type="protein sequence ID" value="CAB4192157.1"/>
    <property type="molecule type" value="Genomic_DNA"/>
</dbReference>
<keyword evidence="1" id="KW-0235">DNA replication</keyword>
<feature type="domain" description="DNA helicase DnaB-like N-terminal" evidence="4">
    <location>
        <begin position="3"/>
        <end position="83"/>
    </location>
</feature>
<dbReference type="GO" id="GO:0003678">
    <property type="term" value="F:DNA helicase activity"/>
    <property type="evidence" value="ECO:0007669"/>
    <property type="project" value="InterPro"/>
</dbReference>
<dbReference type="Gene3D" id="1.10.860.10">
    <property type="entry name" value="DNAb Helicase, Chain A"/>
    <property type="match status" value="1"/>
</dbReference>
<keyword evidence="5" id="KW-0347">Helicase</keyword>
<dbReference type="Gene3D" id="3.40.50.300">
    <property type="entry name" value="P-loop containing nucleotide triphosphate hydrolases"/>
    <property type="match status" value="1"/>
</dbReference>